<protein>
    <recommendedName>
        <fullName evidence="6">SURF1-like protein</fullName>
    </recommendedName>
</protein>
<feature type="region of interest" description="Disordered" evidence="7">
    <location>
        <begin position="241"/>
        <end position="276"/>
    </location>
</feature>
<dbReference type="Pfam" id="PF02104">
    <property type="entry name" value="SURF1"/>
    <property type="match status" value="1"/>
</dbReference>
<keyword evidence="3 6" id="KW-0812">Transmembrane</keyword>
<evidence type="ECO:0000256" key="2">
    <source>
        <dbReference type="ARBA" id="ARBA00007165"/>
    </source>
</evidence>
<evidence type="ECO:0000313" key="8">
    <source>
        <dbReference type="EMBL" id="NYJ73773.1"/>
    </source>
</evidence>
<feature type="transmembrane region" description="Helical" evidence="6">
    <location>
        <begin position="12"/>
        <end position="32"/>
    </location>
</feature>
<proteinExistence type="inferred from homology"/>
<comment type="caution">
    <text evidence="6">Lacks conserved residue(s) required for the propagation of feature annotation.</text>
</comment>
<dbReference type="InterPro" id="IPR002994">
    <property type="entry name" value="Surf1/Shy1"/>
</dbReference>
<dbReference type="PANTHER" id="PTHR23427:SF2">
    <property type="entry name" value="SURFEIT LOCUS PROTEIN 1"/>
    <property type="match status" value="1"/>
</dbReference>
<sequence length="276" mass="28832">MLRAALTPRLMGLFVLMVVLVVAFVLLGIWQLDVARSAGHATANHQMQDRPVTAITSVMQPAESFPSNGSLRPVRATGHYDGALQELVAGRTLDGHNGFWVLTPLVVDGNGARLPVVRGFVADPTHVPAPLTGSRQVTVTGALAPGESPATGSYPSGQIGAINLAVLANTWGGTVYNAFVFATDESPSATAAPVATFPPPQPGGGGFHLLNAGYAVQWWAFACFAVYVWVRMVRDEYAAEEAGRAAELPSGPVADNGEGTDGEQTAAASVETKDRQ</sequence>
<dbReference type="PROSITE" id="PS50895">
    <property type="entry name" value="SURF1"/>
    <property type="match status" value="1"/>
</dbReference>
<keyword evidence="4 6" id="KW-1133">Transmembrane helix</keyword>
<accession>A0A853DCP6</accession>
<evidence type="ECO:0000256" key="7">
    <source>
        <dbReference type="SAM" id="MobiDB-lite"/>
    </source>
</evidence>
<keyword evidence="9" id="KW-1185">Reference proteome</keyword>
<keyword evidence="5 6" id="KW-0472">Membrane</keyword>
<evidence type="ECO:0000256" key="4">
    <source>
        <dbReference type="ARBA" id="ARBA00022989"/>
    </source>
</evidence>
<dbReference type="GO" id="GO:0005886">
    <property type="term" value="C:plasma membrane"/>
    <property type="evidence" value="ECO:0007669"/>
    <property type="project" value="UniProtKB-SubCell"/>
</dbReference>
<comment type="subcellular location">
    <subcellularLocation>
        <location evidence="6">Cell membrane</location>
        <topology evidence="6">Multi-pass membrane protein</topology>
    </subcellularLocation>
    <subcellularLocation>
        <location evidence="1">Membrane</location>
    </subcellularLocation>
</comment>
<evidence type="ECO:0000256" key="5">
    <source>
        <dbReference type="ARBA" id="ARBA00023136"/>
    </source>
</evidence>
<evidence type="ECO:0000256" key="1">
    <source>
        <dbReference type="ARBA" id="ARBA00004370"/>
    </source>
</evidence>
<dbReference type="PANTHER" id="PTHR23427">
    <property type="entry name" value="SURFEIT LOCUS PROTEIN"/>
    <property type="match status" value="1"/>
</dbReference>
<comment type="similarity">
    <text evidence="2 6">Belongs to the SURF1 family.</text>
</comment>
<gene>
    <name evidence="8" type="ORF">HNR15_000736</name>
</gene>
<dbReference type="CDD" id="cd06662">
    <property type="entry name" value="SURF1"/>
    <property type="match status" value="1"/>
</dbReference>
<keyword evidence="6" id="KW-1003">Cell membrane</keyword>
<evidence type="ECO:0000256" key="3">
    <source>
        <dbReference type="ARBA" id="ARBA00022692"/>
    </source>
</evidence>
<name>A0A853DCP6_9MICO</name>
<reference evidence="8 9" key="1">
    <citation type="submission" date="2020-07" db="EMBL/GenBank/DDBJ databases">
        <title>Sequencing the genomes of 1000 actinobacteria strains.</title>
        <authorList>
            <person name="Klenk H.-P."/>
        </authorList>
    </citation>
    <scope>NUCLEOTIDE SEQUENCE [LARGE SCALE GENOMIC DNA]</scope>
    <source>
        <strain evidence="8 9">DSM 29531</strain>
    </source>
</reference>
<dbReference type="InterPro" id="IPR045214">
    <property type="entry name" value="Surf1/Surf4"/>
</dbReference>
<organism evidence="8 9">
    <name type="scientific">Allobranchiibius huperziae</name>
    <dbReference type="NCBI Taxonomy" id="1874116"/>
    <lineage>
        <taxon>Bacteria</taxon>
        <taxon>Bacillati</taxon>
        <taxon>Actinomycetota</taxon>
        <taxon>Actinomycetes</taxon>
        <taxon>Micrococcales</taxon>
        <taxon>Dermacoccaceae</taxon>
        <taxon>Allobranchiibius</taxon>
    </lineage>
</organism>
<comment type="caution">
    <text evidence="8">The sequence shown here is derived from an EMBL/GenBank/DDBJ whole genome shotgun (WGS) entry which is preliminary data.</text>
</comment>
<dbReference type="RefSeq" id="WP_179479235.1">
    <property type="nucleotide sequence ID" value="NZ_JACCFW010000001.1"/>
</dbReference>
<dbReference type="EMBL" id="JACCFW010000001">
    <property type="protein sequence ID" value="NYJ73773.1"/>
    <property type="molecule type" value="Genomic_DNA"/>
</dbReference>
<dbReference type="Proteomes" id="UP000571817">
    <property type="component" value="Unassembled WGS sequence"/>
</dbReference>
<evidence type="ECO:0000256" key="6">
    <source>
        <dbReference type="RuleBase" id="RU363076"/>
    </source>
</evidence>
<dbReference type="AlphaFoldDB" id="A0A853DCP6"/>
<evidence type="ECO:0000313" key="9">
    <source>
        <dbReference type="Proteomes" id="UP000571817"/>
    </source>
</evidence>